<keyword evidence="1" id="KW-0677">Repeat</keyword>
<gene>
    <name evidence="5" type="ORF">GRF29_28g1769543</name>
</gene>
<dbReference type="Pfam" id="PF14420">
    <property type="entry name" value="Clr5"/>
    <property type="match status" value="1"/>
</dbReference>
<name>A0AAN6M1G7_9PLEO</name>
<dbReference type="SUPFAM" id="SSF48403">
    <property type="entry name" value="Ankyrin repeat"/>
    <property type="match status" value="1"/>
</dbReference>
<feature type="compositionally biased region" description="Basic residues" evidence="3">
    <location>
        <begin position="56"/>
        <end position="72"/>
    </location>
</feature>
<proteinExistence type="predicted"/>
<dbReference type="EMBL" id="WVTA01000004">
    <property type="protein sequence ID" value="KAK3214018.1"/>
    <property type="molecule type" value="Genomic_DNA"/>
</dbReference>
<evidence type="ECO:0000256" key="2">
    <source>
        <dbReference type="ARBA" id="ARBA00023043"/>
    </source>
</evidence>
<protein>
    <recommendedName>
        <fullName evidence="4">Clr5 domain-containing protein</fullName>
    </recommendedName>
</protein>
<evidence type="ECO:0000313" key="5">
    <source>
        <dbReference type="EMBL" id="KAK3214018.1"/>
    </source>
</evidence>
<feature type="region of interest" description="Disordered" evidence="3">
    <location>
        <begin position="706"/>
        <end position="771"/>
    </location>
</feature>
<dbReference type="InterPro" id="IPR002110">
    <property type="entry name" value="Ankyrin_rpt"/>
</dbReference>
<dbReference type="AlphaFoldDB" id="A0AAN6M1G7"/>
<evidence type="ECO:0000256" key="3">
    <source>
        <dbReference type="SAM" id="MobiDB-lite"/>
    </source>
</evidence>
<accession>A0AAN6M1G7</accession>
<comment type="caution">
    <text evidence="5">The sequence shown here is derived from an EMBL/GenBank/DDBJ whole genome shotgun (WGS) entry which is preliminary data.</text>
</comment>
<evidence type="ECO:0000313" key="6">
    <source>
        <dbReference type="Proteomes" id="UP001280581"/>
    </source>
</evidence>
<dbReference type="Proteomes" id="UP001280581">
    <property type="component" value="Unassembled WGS sequence"/>
</dbReference>
<dbReference type="Pfam" id="PF12796">
    <property type="entry name" value="Ank_2"/>
    <property type="match status" value="1"/>
</dbReference>
<evidence type="ECO:0000256" key="1">
    <source>
        <dbReference type="ARBA" id="ARBA00022737"/>
    </source>
</evidence>
<feature type="compositionally biased region" description="Low complexity" evidence="3">
    <location>
        <begin position="707"/>
        <end position="721"/>
    </location>
</feature>
<dbReference type="SMART" id="SM00248">
    <property type="entry name" value="ANK"/>
    <property type="match status" value="3"/>
</dbReference>
<feature type="region of interest" description="Disordered" evidence="3">
    <location>
        <begin position="55"/>
        <end position="112"/>
    </location>
</feature>
<dbReference type="InterPro" id="IPR025676">
    <property type="entry name" value="Clr5_dom"/>
</dbReference>
<evidence type="ECO:0000259" key="4">
    <source>
        <dbReference type="Pfam" id="PF14420"/>
    </source>
</evidence>
<reference evidence="5 6" key="1">
    <citation type="submission" date="2021-02" db="EMBL/GenBank/DDBJ databases">
        <title>Genome assembly of Pseudopithomyces chartarum.</title>
        <authorList>
            <person name="Jauregui R."/>
            <person name="Singh J."/>
            <person name="Voisey C."/>
        </authorList>
    </citation>
    <scope>NUCLEOTIDE SEQUENCE [LARGE SCALE GENOMIC DNA]</scope>
    <source>
        <strain evidence="5 6">AGR01</strain>
    </source>
</reference>
<dbReference type="PANTHER" id="PTHR24180:SF45">
    <property type="entry name" value="POLY [ADP-RIBOSE] POLYMERASE TANKYRASE"/>
    <property type="match status" value="1"/>
</dbReference>
<sequence>MTKDWDAVKGVIEDLSWVQKKRLDEVRKVMEQEYGFKASTRAYRMKLSEWGYTSRKAARKSAKELKGKKRKRTENEEEEEEEDESDSDSTVNGTPPAQDEPVSNEVASEESTDLEAVLLGRANLRAVTVDTDKDGDSPVAILQGAEDLLSPIPYEDSSVSNPDASTSLETTGGVLVNGVVMSMLAAALDGDSQKLETLLMQHPNHMNLPIGQPFEVPGSRFHNHPVMSTCVVLQHPGQTLMDIACAIPTGPVVWVLLAHGAKGSKHPLGTDLALHNAIKNGRVYTVQALLGPNRSNVHGEPGTMWKPILQAVYWNQPQIVRMLIDRGANVNETSPWIDGTLKNALLHCTERRQRDFSKPDVKENCNKILKMLLNAGADIHAQPGVSGSHTAFESFLEPWQGDAHWIAKVSAEEMECLEAFIEKGANLKTLFMGFACGAASCNHFQHQVLWHTTPAAARLLVDHAAPTPEGNGGTLLHEIVGSCPDAKRHPSDTLRDIEILLGRGADPNLLDESMFSPLRRCIERCPAVDIIPRLRLLLDGGADPELKHSNRLPPYVLAARTFSEPLRSQIMDFLVAKIRGRQPRVVYDDTHIWTSGYFPIPDAPNWAQVQMYSDQNGDFTSNLHRMIPQDTQAIFQRSCFSVASINFLNTATLRVKMAHPLPPTALQKDEIYNAIAQRQASGLPVYNFDQDFVTLLLKPNMTPILPPSSSSGPSEEPFLLPHQTPISSSAQDQPSILSTSCTFQFNSASRPPPTRPRSVPTDGDAPVSDIDFSMPETTLIRTGYMYEVCSTVGQTYIQGSVGLSQRCHQYIDQQGEERPQLDAPIKGGCEMTPAPSILTQIAEDATKCSDKGVAEELPLPPIIKLPYR</sequence>
<keyword evidence="2" id="KW-0040">ANK repeat</keyword>
<dbReference type="InterPro" id="IPR051637">
    <property type="entry name" value="Ank_repeat_dom-contain_49"/>
</dbReference>
<feature type="domain" description="Clr5" evidence="4">
    <location>
        <begin position="1"/>
        <end position="52"/>
    </location>
</feature>
<feature type="compositionally biased region" description="Polar residues" evidence="3">
    <location>
        <begin position="724"/>
        <end position="748"/>
    </location>
</feature>
<dbReference type="PANTHER" id="PTHR24180">
    <property type="entry name" value="CYCLIN-DEPENDENT KINASE INHIBITOR 2C-RELATED"/>
    <property type="match status" value="1"/>
</dbReference>
<dbReference type="Gene3D" id="1.25.40.20">
    <property type="entry name" value="Ankyrin repeat-containing domain"/>
    <property type="match status" value="1"/>
</dbReference>
<organism evidence="5 6">
    <name type="scientific">Pseudopithomyces chartarum</name>
    <dbReference type="NCBI Taxonomy" id="1892770"/>
    <lineage>
        <taxon>Eukaryota</taxon>
        <taxon>Fungi</taxon>
        <taxon>Dikarya</taxon>
        <taxon>Ascomycota</taxon>
        <taxon>Pezizomycotina</taxon>
        <taxon>Dothideomycetes</taxon>
        <taxon>Pleosporomycetidae</taxon>
        <taxon>Pleosporales</taxon>
        <taxon>Massarineae</taxon>
        <taxon>Didymosphaeriaceae</taxon>
        <taxon>Pseudopithomyces</taxon>
    </lineage>
</organism>
<keyword evidence="6" id="KW-1185">Reference proteome</keyword>
<feature type="compositionally biased region" description="Acidic residues" evidence="3">
    <location>
        <begin position="75"/>
        <end position="87"/>
    </location>
</feature>
<dbReference type="InterPro" id="IPR036770">
    <property type="entry name" value="Ankyrin_rpt-contain_sf"/>
</dbReference>